<evidence type="ECO:0000313" key="4">
    <source>
        <dbReference type="Proteomes" id="UP000029981"/>
    </source>
</evidence>
<accession>A0A0A0K613</accession>
<organism evidence="3 4">
    <name type="scientific">Cucumis sativus</name>
    <name type="common">Cucumber</name>
    <dbReference type="NCBI Taxonomy" id="3659"/>
    <lineage>
        <taxon>Eukaryota</taxon>
        <taxon>Viridiplantae</taxon>
        <taxon>Streptophyta</taxon>
        <taxon>Embryophyta</taxon>
        <taxon>Tracheophyta</taxon>
        <taxon>Spermatophyta</taxon>
        <taxon>Magnoliopsida</taxon>
        <taxon>eudicotyledons</taxon>
        <taxon>Gunneridae</taxon>
        <taxon>Pentapetalae</taxon>
        <taxon>rosids</taxon>
        <taxon>fabids</taxon>
        <taxon>Cucurbitales</taxon>
        <taxon>Cucurbitaceae</taxon>
        <taxon>Benincaseae</taxon>
        <taxon>Cucumis</taxon>
    </lineage>
</organism>
<proteinExistence type="inferred from homology"/>
<feature type="coiled-coil region" evidence="2">
    <location>
        <begin position="31"/>
        <end position="58"/>
    </location>
</feature>
<evidence type="ECO:0000256" key="2">
    <source>
        <dbReference type="SAM" id="Coils"/>
    </source>
</evidence>
<dbReference type="PANTHER" id="PTHR11926:SF1498">
    <property type="entry name" value="GLYCOSYLTRANSFERASE"/>
    <property type="match status" value="1"/>
</dbReference>
<dbReference type="STRING" id="3659.A0A0A0K613"/>
<sequence>MESVCVRVVMISWPFFIERQSNCCYCSTEQVIAIEIDNDEKRNEIEELVRELMDGENGKEMEKNVMLLKSKEEEACKFDGFVCQQLNKLMAEISVKKQR</sequence>
<evidence type="ECO:0000313" key="3">
    <source>
        <dbReference type="EMBL" id="KGN43737.1"/>
    </source>
</evidence>
<keyword evidence="4" id="KW-1185">Reference proteome</keyword>
<gene>
    <name evidence="3" type="ORF">Csa_7G063997</name>
</gene>
<name>A0A0A0K613_CUCSA</name>
<keyword evidence="2" id="KW-0175">Coiled coil</keyword>
<dbReference type="PANTHER" id="PTHR11926">
    <property type="entry name" value="GLUCOSYL/GLUCURONOSYL TRANSFERASES"/>
    <property type="match status" value="1"/>
</dbReference>
<protein>
    <submittedName>
        <fullName evidence="3">Uncharacterized protein</fullName>
    </submittedName>
</protein>
<dbReference type="Proteomes" id="UP000029981">
    <property type="component" value="Chromosome 7"/>
</dbReference>
<reference evidence="3 4" key="3">
    <citation type="journal article" date="2010" name="BMC Genomics">
        <title>Transcriptome sequencing and comparative analysis of cucumber flowers with different sex types.</title>
        <authorList>
            <person name="Guo S."/>
            <person name="Zheng Y."/>
            <person name="Joung J.G."/>
            <person name="Liu S."/>
            <person name="Zhang Z."/>
            <person name="Crasta O.R."/>
            <person name="Sobral B.W."/>
            <person name="Xu Y."/>
            <person name="Huang S."/>
            <person name="Fei Z."/>
        </authorList>
    </citation>
    <scope>NUCLEOTIDE SEQUENCE [LARGE SCALE GENOMIC DNA]</scope>
    <source>
        <strain evidence="4">cv. 9930</strain>
    </source>
</reference>
<dbReference type="Gramene" id="KGN43737">
    <property type="protein sequence ID" value="KGN43737"/>
    <property type="gene ID" value="Csa_7G063997"/>
</dbReference>
<dbReference type="AlphaFoldDB" id="A0A0A0K613"/>
<dbReference type="SUPFAM" id="SSF53756">
    <property type="entry name" value="UDP-Glycosyltransferase/glycogen phosphorylase"/>
    <property type="match status" value="1"/>
</dbReference>
<reference evidence="3 4" key="2">
    <citation type="journal article" date="2009" name="PLoS ONE">
        <title>An integrated genetic and cytogenetic map of the cucumber genome.</title>
        <authorList>
            <person name="Ren Y."/>
            <person name="Zhang Z."/>
            <person name="Liu J."/>
            <person name="Staub J.E."/>
            <person name="Han Y."/>
            <person name="Cheng Z."/>
            <person name="Li X."/>
            <person name="Lu J."/>
            <person name="Miao H."/>
            <person name="Kang H."/>
            <person name="Xie B."/>
            <person name="Gu X."/>
            <person name="Wang X."/>
            <person name="Du Y."/>
            <person name="Jin W."/>
            <person name="Huang S."/>
        </authorList>
    </citation>
    <scope>NUCLEOTIDE SEQUENCE [LARGE SCALE GENOMIC DNA]</scope>
    <source>
        <strain evidence="4">cv. 9930</strain>
    </source>
</reference>
<evidence type="ECO:0000256" key="1">
    <source>
        <dbReference type="ARBA" id="ARBA00009995"/>
    </source>
</evidence>
<reference evidence="3 4" key="1">
    <citation type="journal article" date="2009" name="Nat. Genet.">
        <title>The genome of the cucumber, Cucumis sativus L.</title>
        <authorList>
            <person name="Huang S."/>
            <person name="Li R."/>
            <person name="Zhang Z."/>
            <person name="Li L."/>
            <person name="Gu X."/>
            <person name="Fan W."/>
            <person name="Lucas W.J."/>
            <person name="Wang X."/>
            <person name="Xie B."/>
            <person name="Ni P."/>
            <person name="Ren Y."/>
            <person name="Zhu H."/>
            <person name="Li J."/>
            <person name="Lin K."/>
            <person name="Jin W."/>
            <person name="Fei Z."/>
            <person name="Li G."/>
            <person name="Staub J."/>
            <person name="Kilian A."/>
            <person name="van der Vossen E.A."/>
            <person name="Wu Y."/>
            <person name="Guo J."/>
            <person name="He J."/>
            <person name="Jia Z."/>
            <person name="Ren Y."/>
            <person name="Tian G."/>
            <person name="Lu Y."/>
            <person name="Ruan J."/>
            <person name="Qian W."/>
            <person name="Wang M."/>
            <person name="Huang Q."/>
            <person name="Li B."/>
            <person name="Xuan Z."/>
            <person name="Cao J."/>
            <person name="Asan"/>
            <person name="Wu Z."/>
            <person name="Zhang J."/>
            <person name="Cai Q."/>
            <person name="Bai Y."/>
            <person name="Zhao B."/>
            <person name="Han Y."/>
            <person name="Li Y."/>
            <person name="Li X."/>
            <person name="Wang S."/>
            <person name="Shi Q."/>
            <person name="Liu S."/>
            <person name="Cho W.K."/>
            <person name="Kim J.Y."/>
            <person name="Xu Y."/>
            <person name="Heller-Uszynska K."/>
            <person name="Miao H."/>
            <person name="Cheng Z."/>
            <person name="Zhang S."/>
            <person name="Wu J."/>
            <person name="Yang Y."/>
            <person name="Kang H."/>
            <person name="Li M."/>
            <person name="Liang H."/>
            <person name="Ren X."/>
            <person name="Shi Z."/>
            <person name="Wen M."/>
            <person name="Jian M."/>
            <person name="Yang H."/>
            <person name="Zhang G."/>
            <person name="Yang Z."/>
            <person name="Chen R."/>
            <person name="Liu S."/>
            <person name="Li J."/>
            <person name="Ma L."/>
            <person name="Liu H."/>
            <person name="Zhou Y."/>
            <person name="Zhao J."/>
            <person name="Fang X."/>
            <person name="Li G."/>
            <person name="Fang L."/>
            <person name="Li Y."/>
            <person name="Liu D."/>
            <person name="Zheng H."/>
            <person name="Zhang Y."/>
            <person name="Qin N."/>
            <person name="Li Z."/>
            <person name="Yang G."/>
            <person name="Yang S."/>
            <person name="Bolund L."/>
            <person name="Kristiansen K."/>
            <person name="Zheng H."/>
            <person name="Li S."/>
            <person name="Zhang X."/>
            <person name="Yang H."/>
            <person name="Wang J."/>
            <person name="Sun R."/>
            <person name="Zhang B."/>
            <person name="Jiang S."/>
            <person name="Wang J."/>
            <person name="Du Y."/>
            <person name="Li S."/>
        </authorList>
    </citation>
    <scope>NUCLEOTIDE SEQUENCE [LARGE SCALE GENOMIC DNA]</scope>
    <source>
        <strain evidence="4">cv. 9930</strain>
    </source>
</reference>
<comment type="similarity">
    <text evidence="1">Belongs to the UDP-glycosyltransferase family.</text>
</comment>
<dbReference type="Gene3D" id="3.40.50.2000">
    <property type="entry name" value="Glycogen Phosphorylase B"/>
    <property type="match status" value="1"/>
</dbReference>
<reference evidence="3 4" key="4">
    <citation type="journal article" date="2011" name="BMC Genomics">
        <title>RNA-Seq improves annotation of protein-coding genes in the cucumber genome.</title>
        <authorList>
            <person name="Li Z."/>
            <person name="Zhang Z."/>
            <person name="Yan P."/>
            <person name="Huang S."/>
            <person name="Fei Z."/>
            <person name="Lin K."/>
        </authorList>
    </citation>
    <scope>NUCLEOTIDE SEQUENCE [LARGE SCALE GENOMIC DNA]</scope>
    <source>
        <strain evidence="4">cv. 9930</strain>
    </source>
</reference>
<dbReference type="EMBL" id="CM002928">
    <property type="protein sequence ID" value="KGN43737.1"/>
    <property type="molecule type" value="Genomic_DNA"/>
</dbReference>